<comment type="caution">
    <text evidence="1">The sequence shown here is derived from an EMBL/GenBank/DDBJ whole genome shotgun (WGS) entry which is preliminary data.</text>
</comment>
<proteinExistence type="predicted"/>
<dbReference type="InParanoid" id="A0A024FUP4"/>
<reference evidence="1 2" key="1">
    <citation type="submission" date="2012-05" db="EMBL/GenBank/DDBJ databases">
        <title>Recombination and specialization in a pathogen metapopulation.</title>
        <authorList>
            <person name="Gardiner A."/>
            <person name="Kemen E."/>
            <person name="Schultz-Larsen T."/>
            <person name="MacLean D."/>
            <person name="Van Oosterhout C."/>
            <person name="Jones J.D.G."/>
        </authorList>
    </citation>
    <scope>NUCLEOTIDE SEQUENCE [LARGE SCALE GENOMIC DNA]</scope>
    <source>
        <strain evidence="1 2">Ac Nc2</strain>
    </source>
</reference>
<protein>
    <submittedName>
        <fullName evidence="1">Uncharacterized protein</fullName>
    </submittedName>
</protein>
<accession>A0A024FUP4</accession>
<dbReference type="AlphaFoldDB" id="A0A024FUP4"/>
<gene>
    <name evidence="1" type="ORF">BN9_095450</name>
</gene>
<dbReference type="OrthoDB" id="166455at2759"/>
<dbReference type="Proteomes" id="UP000053237">
    <property type="component" value="Unassembled WGS sequence"/>
</dbReference>
<evidence type="ECO:0000313" key="1">
    <source>
        <dbReference type="EMBL" id="CCI10369.1"/>
    </source>
</evidence>
<organism evidence="1 2">
    <name type="scientific">Albugo candida</name>
    <dbReference type="NCBI Taxonomy" id="65357"/>
    <lineage>
        <taxon>Eukaryota</taxon>
        <taxon>Sar</taxon>
        <taxon>Stramenopiles</taxon>
        <taxon>Oomycota</taxon>
        <taxon>Peronosporomycetes</taxon>
        <taxon>Albuginales</taxon>
        <taxon>Albuginaceae</taxon>
        <taxon>Albugo</taxon>
    </lineage>
</organism>
<evidence type="ECO:0000313" key="2">
    <source>
        <dbReference type="Proteomes" id="UP000053237"/>
    </source>
</evidence>
<sequence length="94" mass="10687">MKEHNDLNAPLNLLGYSEAEFYADKNERKLVTWKYIEVADFTAASIVVAEMIVIKELLGEMSLDCVIPMLLKVDMKQLSSNLTESLHQKQNTLT</sequence>
<keyword evidence="2" id="KW-1185">Reference proteome</keyword>
<dbReference type="EMBL" id="CAIX01000225">
    <property type="protein sequence ID" value="CCI10369.1"/>
    <property type="molecule type" value="Genomic_DNA"/>
</dbReference>
<name>A0A024FUP4_9STRA</name>